<dbReference type="PIRSF" id="PIRSF000105">
    <property type="entry name" value="HCDH"/>
    <property type="match status" value="1"/>
</dbReference>
<feature type="domain" description="3-hydroxyacyl-CoA dehydrogenase C-terminal" evidence="6">
    <location>
        <begin position="202"/>
        <end position="298"/>
    </location>
</feature>
<dbReference type="InterPro" id="IPR006108">
    <property type="entry name" value="3HC_DH_C"/>
</dbReference>
<organism evidence="8 9">
    <name type="scientific">Hydrogenibacillus schlegelii</name>
    <name type="common">Bacillus schlegelii</name>
    <dbReference type="NCBI Taxonomy" id="1484"/>
    <lineage>
        <taxon>Bacteria</taxon>
        <taxon>Bacillati</taxon>
        <taxon>Bacillota</taxon>
        <taxon>Bacilli</taxon>
        <taxon>Bacillales</taxon>
        <taxon>Bacillales Family X. Incertae Sedis</taxon>
        <taxon>Hydrogenibacillus</taxon>
    </lineage>
</organism>
<evidence type="ECO:0000256" key="5">
    <source>
        <dbReference type="PIRSR" id="PIRSR000105-2"/>
    </source>
</evidence>
<dbReference type="Gene3D" id="3.40.50.720">
    <property type="entry name" value="NAD(P)-binding Rossmann-like Domain"/>
    <property type="match status" value="1"/>
</dbReference>
<feature type="binding site" evidence="5">
    <location>
        <position position="49"/>
    </location>
    <ligand>
        <name>NAD(+)</name>
        <dbReference type="ChEBI" id="CHEBI:57540"/>
    </ligand>
</feature>
<dbReference type="SUPFAM" id="SSF51735">
    <property type="entry name" value="NAD(P)-binding Rossmann-fold domains"/>
    <property type="match status" value="1"/>
</dbReference>
<feature type="binding site" evidence="5">
    <location>
        <position position="135"/>
    </location>
    <ligand>
        <name>NAD(+)</name>
        <dbReference type="ChEBI" id="CHEBI:57540"/>
    </ligand>
</feature>
<feature type="binding site" evidence="5">
    <location>
        <position position="290"/>
    </location>
    <ligand>
        <name>NAD(+)</name>
        <dbReference type="ChEBI" id="CHEBI:57540"/>
    </ligand>
</feature>
<reference evidence="8" key="1">
    <citation type="journal article" date="2021" name="Microbiology">
        <title>Metagenomic Analysis of the Microbial Community in the Underground Coal Fire Area (Kemerovo Region, Russia) Revealed Predominance of Thermophilic Members of the Phyla Deinococcus-thermus, Aquificae, and Firmicutes.</title>
        <authorList>
            <person name="Kadnikov V."/>
            <person name="Mardanov A.V."/>
            <person name="Beletsky A.V."/>
            <person name="Karnachuk O.V."/>
            <person name="Ravin N.V."/>
        </authorList>
    </citation>
    <scope>NUCLEOTIDE SEQUENCE</scope>
    <source>
        <strain evidence="8">RBS10-49</strain>
    </source>
</reference>
<evidence type="ECO:0000313" key="9">
    <source>
        <dbReference type="Proteomes" id="UP000748108"/>
    </source>
</evidence>
<dbReference type="InterPro" id="IPR006180">
    <property type="entry name" value="3-OHacyl-CoA_DH_CS"/>
</dbReference>
<evidence type="ECO:0000259" key="6">
    <source>
        <dbReference type="Pfam" id="PF00725"/>
    </source>
</evidence>
<dbReference type="EMBL" id="JAHHQF010000045">
    <property type="protein sequence ID" value="MBT9281890.1"/>
    <property type="molecule type" value="Genomic_DNA"/>
</dbReference>
<dbReference type="Gene3D" id="1.10.1040.50">
    <property type="match status" value="1"/>
</dbReference>
<comment type="pathway">
    <text evidence="1">Lipid metabolism; butanoate metabolism.</text>
</comment>
<feature type="binding site" evidence="5">
    <location>
        <begin position="26"/>
        <end position="31"/>
    </location>
    <ligand>
        <name>NAD(+)</name>
        <dbReference type="ChEBI" id="CHEBI:57540"/>
    </ligand>
</feature>
<dbReference type="InterPro" id="IPR006176">
    <property type="entry name" value="3-OHacyl-CoA_DH_NAD-bd"/>
</dbReference>
<dbReference type="Proteomes" id="UP000748108">
    <property type="component" value="Unassembled WGS sequence"/>
</dbReference>
<dbReference type="InterPro" id="IPR022694">
    <property type="entry name" value="3-OHacyl-CoA_DH"/>
</dbReference>
<dbReference type="AlphaFoldDB" id="A0A947G9M3"/>
<feature type="domain" description="3-hydroxyacyl-CoA dehydrogenase NAD binding" evidence="7">
    <location>
        <begin position="22"/>
        <end position="200"/>
    </location>
</feature>
<evidence type="ECO:0000256" key="3">
    <source>
        <dbReference type="ARBA" id="ARBA00023002"/>
    </source>
</evidence>
<keyword evidence="3" id="KW-0560">Oxidoreductase</keyword>
<dbReference type="PANTHER" id="PTHR48075:SF5">
    <property type="entry name" value="3-HYDROXYBUTYRYL-COA DEHYDROGENASE"/>
    <property type="match status" value="1"/>
</dbReference>
<evidence type="ECO:0000259" key="7">
    <source>
        <dbReference type="Pfam" id="PF02737"/>
    </source>
</evidence>
<evidence type="ECO:0000313" key="8">
    <source>
        <dbReference type="EMBL" id="MBT9281890.1"/>
    </source>
</evidence>
<dbReference type="GO" id="GO:0070403">
    <property type="term" value="F:NAD+ binding"/>
    <property type="evidence" value="ECO:0007669"/>
    <property type="project" value="InterPro"/>
</dbReference>
<dbReference type="PROSITE" id="PS00067">
    <property type="entry name" value="3HCDH"/>
    <property type="match status" value="1"/>
</dbReference>
<feature type="binding site" evidence="5">
    <location>
        <position position="159"/>
    </location>
    <ligand>
        <name>NAD(+)</name>
        <dbReference type="ChEBI" id="CHEBI:57540"/>
    </ligand>
</feature>
<dbReference type="SUPFAM" id="SSF48179">
    <property type="entry name" value="6-phosphogluconate dehydrogenase C-terminal domain-like"/>
    <property type="match status" value="1"/>
</dbReference>
<evidence type="ECO:0000256" key="2">
    <source>
        <dbReference type="ARBA" id="ARBA00009463"/>
    </source>
</evidence>
<dbReference type="Pfam" id="PF02737">
    <property type="entry name" value="3HCDH_N"/>
    <property type="match status" value="1"/>
</dbReference>
<comment type="similarity">
    <text evidence="2">Belongs to the 3-hydroxyacyl-CoA dehydrogenase family.</text>
</comment>
<feature type="binding site" evidence="5">
    <location>
        <position position="113"/>
    </location>
    <ligand>
        <name>NAD(+)</name>
        <dbReference type="ChEBI" id="CHEBI:57540"/>
    </ligand>
</feature>
<accession>A0A947G9M3</accession>
<evidence type="ECO:0000256" key="4">
    <source>
        <dbReference type="PIRSR" id="PIRSR000105-1"/>
    </source>
</evidence>
<evidence type="ECO:0000256" key="1">
    <source>
        <dbReference type="ARBA" id="ARBA00005086"/>
    </source>
</evidence>
<sequence>MTMVDRVQEPDREANKSSLRRLGIVGAGTMGRGIAWMAARAGFTVIAVDVDEKARQALLDHARARAERAVGRGELSLEAAEAALRRLSAHEAPEALAGSEAVIEAVYEAPDVKRSVFAAVEAAVDPATLLLTNTSSLSVTEIAAGLRRPERLVGMHFFNPADVMPLVEIVRAAQSDPAAVAAAVSLAESLGKTPIVVRDTPGFVVNRVARAYYNESLRLIEWGQGKPEAIDALFEARGFKMGPFALQDLIGLDVNFATTSTVFAQTFYEPRFRPSLLQKAYVFAGRLGRKRGRGFYRYDDR</sequence>
<gene>
    <name evidence="8" type="ORF">KM312_04430</name>
</gene>
<dbReference type="InterPro" id="IPR008927">
    <property type="entry name" value="6-PGluconate_DH-like_C_sf"/>
</dbReference>
<dbReference type="GO" id="GO:0008691">
    <property type="term" value="F:3-hydroxybutyryl-CoA dehydrogenase activity"/>
    <property type="evidence" value="ECO:0007669"/>
    <property type="project" value="TreeGrafter"/>
</dbReference>
<dbReference type="Pfam" id="PF00725">
    <property type="entry name" value="3HCDH"/>
    <property type="match status" value="1"/>
</dbReference>
<dbReference type="PANTHER" id="PTHR48075">
    <property type="entry name" value="3-HYDROXYACYL-COA DEHYDROGENASE FAMILY PROTEIN"/>
    <property type="match status" value="1"/>
</dbReference>
<dbReference type="GO" id="GO:0006635">
    <property type="term" value="P:fatty acid beta-oxidation"/>
    <property type="evidence" value="ECO:0007669"/>
    <property type="project" value="TreeGrafter"/>
</dbReference>
<feature type="binding site" evidence="5">
    <location>
        <position position="108"/>
    </location>
    <ligand>
        <name>NAD(+)</name>
        <dbReference type="ChEBI" id="CHEBI:57540"/>
    </ligand>
</feature>
<name>A0A947G9M3_HYDSH</name>
<comment type="caution">
    <text evidence="8">The sequence shown here is derived from an EMBL/GenBank/DDBJ whole genome shotgun (WGS) entry which is preliminary data.</text>
</comment>
<keyword evidence="5" id="KW-0520">NAD</keyword>
<feature type="site" description="Important for catalytic activity" evidence="4">
    <location>
        <position position="156"/>
    </location>
</feature>
<protein>
    <submittedName>
        <fullName evidence="8">3-hydroxybutyryl-CoA dehydrogenase</fullName>
    </submittedName>
</protein>
<dbReference type="FunFam" id="3.40.50.720:FF:000009">
    <property type="entry name" value="Fatty oxidation complex, alpha subunit"/>
    <property type="match status" value="1"/>
</dbReference>
<proteinExistence type="inferred from homology"/>
<dbReference type="InterPro" id="IPR036291">
    <property type="entry name" value="NAD(P)-bd_dom_sf"/>
</dbReference>